<feature type="domain" description="Tubulin/FtsZ GTPase" evidence="9">
    <location>
        <begin position="63"/>
        <end position="262"/>
    </location>
</feature>
<comment type="caution">
    <text evidence="11">The sequence shown here is derived from an EMBL/GenBank/DDBJ whole genome shotgun (WGS) entry which is preliminary data.</text>
</comment>
<dbReference type="OrthoDB" id="10249382at2759"/>
<dbReference type="Gene3D" id="3.30.1330.20">
    <property type="entry name" value="Tubulin/FtsZ, C-terminal domain"/>
    <property type="match status" value="1"/>
</dbReference>
<keyword evidence="12" id="KW-1185">Reference proteome</keyword>
<dbReference type="PROSITE" id="PS00227">
    <property type="entry name" value="TUBULIN"/>
    <property type="match status" value="1"/>
</dbReference>
<comment type="similarity">
    <text evidence="2 8">Belongs to the tubulin family.</text>
</comment>
<evidence type="ECO:0000256" key="7">
    <source>
        <dbReference type="ARBA" id="ARBA00023212"/>
    </source>
</evidence>
<keyword evidence="3" id="KW-0963">Cytoplasm</keyword>
<dbReference type="FunFam" id="3.40.50.1440:FF:000049">
    <property type="entry name" value="Tubulin gamma chain"/>
    <property type="match status" value="1"/>
</dbReference>
<dbReference type="CDD" id="cd02188">
    <property type="entry name" value="gamma_tubulin"/>
    <property type="match status" value="1"/>
</dbReference>
<proteinExistence type="inferred from homology"/>
<dbReference type="Gene3D" id="1.10.287.600">
    <property type="entry name" value="Helix hairpin bin"/>
    <property type="match status" value="1"/>
</dbReference>
<evidence type="ECO:0000313" key="11">
    <source>
        <dbReference type="EMBL" id="KAA8496072.1"/>
    </source>
</evidence>
<sequence>MPRDLITVQVGQCGNQVGTEFWKQLCAEHGIAPDGLLKRERAGPADARLAHHQQQERHVGDRKEVFFYQADDDRYVPRAVLIDLEPRVIEAIQAGVQKGLYNSENMFTAPSGGGAGNNWASGYQQGQTHEDALFDMLDREADNSESLEGFLMTHSVAGGTGSGLGSFLLDRFHDHFPKKIVQTYSVFPNQSDMSDVVVQPYNTMLALKRLTMNADCVVVLDNTALNRLAEERLLVSQPTFPQVNSLVATVMAAATSTLRFPGNMYNDLTSLMASLIPSPQSHFLIPGYTPLTLLEGDTAGLSQIRKTSVLEIMRRLLLSQNLMVTVPIKQGCYISSLNIIQGDVDPADIYKSLQRIRERQAINFISWAPTSVHVALSRKSPFLASANRVSGLMLANHTSISKLFTTTANQYDKLRKRNAFLDSYKKQSMFAENLDEFDSSREVVGDLIEEYIAAERDDYLEWAARKTVSQIQSTGGLRTGTAVR</sequence>
<dbReference type="InterPro" id="IPR002454">
    <property type="entry name" value="Gamma_tubulin"/>
</dbReference>
<evidence type="ECO:0000256" key="6">
    <source>
        <dbReference type="ARBA" id="ARBA00023134"/>
    </source>
</evidence>
<keyword evidence="4 8" id="KW-0493">Microtubule</keyword>
<dbReference type="OMA" id="HRYISIL"/>
<keyword evidence="5 8" id="KW-0547">Nucleotide-binding</keyword>
<dbReference type="Pfam" id="PF03953">
    <property type="entry name" value="Tubulin_C"/>
    <property type="match status" value="1"/>
</dbReference>
<evidence type="ECO:0000259" key="9">
    <source>
        <dbReference type="SMART" id="SM00864"/>
    </source>
</evidence>
<organism evidence="11 12">
    <name type="scientific">Porphyridium purpureum</name>
    <name type="common">Red alga</name>
    <name type="synonym">Porphyridium cruentum</name>
    <dbReference type="NCBI Taxonomy" id="35688"/>
    <lineage>
        <taxon>Eukaryota</taxon>
        <taxon>Rhodophyta</taxon>
        <taxon>Bangiophyceae</taxon>
        <taxon>Porphyridiales</taxon>
        <taxon>Porphyridiaceae</taxon>
        <taxon>Porphyridium</taxon>
    </lineage>
</organism>
<dbReference type="InterPro" id="IPR017975">
    <property type="entry name" value="Tubulin_CS"/>
</dbReference>
<dbReference type="GO" id="GO:0005874">
    <property type="term" value="C:microtubule"/>
    <property type="evidence" value="ECO:0007669"/>
    <property type="project" value="UniProtKB-KW"/>
</dbReference>
<protein>
    <recommendedName>
        <fullName evidence="8">Tubulin gamma chain</fullName>
    </recommendedName>
</protein>
<dbReference type="GO" id="GO:0000930">
    <property type="term" value="C:gamma-tubulin complex"/>
    <property type="evidence" value="ECO:0007669"/>
    <property type="project" value="InterPro"/>
</dbReference>
<evidence type="ECO:0000259" key="10">
    <source>
        <dbReference type="SMART" id="SM00865"/>
    </source>
</evidence>
<dbReference type="GO" id="GO:0007020">
    <property type="term" value="P:microtubule nucleation"/>
    <property type="evidence" value="ECO:0007669"/>
    <property type="project" value="InterPro"/>
</dbReference>
<dbReference type="EMBL" id="VRMN01000003">
    <property type="protein sequence ID" value="KAA8496072.1"/>
    <property type="molecule type" value="Genomic_DNA"/>
</dbReference>
<dbReference type="GO" id="GO:0031122">
    <property type="term" value="P:cytoplasmic microtubule organization"/>
    <property type="evidence" value="ECO:0007669"/>
    <property type="project" value="InterPro"/>
</dbReference>
<dbReference type="InterPro" id="IPR023123">
    <property type="entry name" value="Tubulin_C"/>
</dbReference>
<dbReference type="InterPro" id="IPR036525">
    <property type="entry name" value="Tubulin/FtsZ_GTPase_sf"/>
</dbReference>
<evidence type="ECO:0000256" key="8">
    <source>
        <dbReference type="RuleBase" id="RU000352"/>
    </source>
</evidence>
<dbReference type="InterPro" id="IPR008280">
    <property type="entry name" value="Tub_FtsZ_C"/>
</dbReference>
<accession>A0A5J4YZ10</accession>
<evidence type="ECO:0000313" key="12">
    <source>
        <dbReference type="Proteomes" id="UP000324585"/>
    </source>
</evidence>
<name>A0A5J4YZ10_PORPP</name>
<evidence type="ECO:0000256" key="1">
    <source>
        <dbReference type="ARBA" id="ARBA00004267"/>
    </source>
</evidence>
<dbReference type="PRINTS" id="PR01164">
    <property type="entry name" value="GAMMATUBULIN"/>
</dbReference>
<feature type="domain" description="Tubulin/FtsZ 2-layer sandwich" evidence="10">
    <location>
        <begin position="264"/>
        <end position="409"/>
    </location>
</feature>
<reference evidence="12" key="1">
    <citation type="journal article" date="2019" name="Nat. Commun.">
        <title>Expansion of phycobilisome linker gene families in mesophilic red algae.</title>
        <authorList>
            <person name="Lee J."/>
            <person name="Kim D."/>
            <person name="Bhattacharya D."/>
            <person name="Yoon H.S."/>
        </authorList>
    </citation>
    <scope>NUCLEOTIDE SEQUENCE [LARGE SCALE GENOMIC DNA]</scope>
    <source>
        <strain evidence="12">CCMP 1328</strain>
    </source>
</reference>
<dbReference type="InterPro" id="IPR000217">
    <property type="entry name" value="Tubulin"/>
</dbReference>
<dbReference type="AlphaFoldDB" id="A0A5J4YZ10"/>
<dbReference type="Pfam" id="PF00091">
    <property type="entry name" value="Tubulin"/>
    <property type="match status" value="1"/>
</dbReference>
<dbReference type="InterPro" id="IPR003008">
    <property type="entry name" value="Tubulin_FtsZ_GTPase"/>
</dbReference>
<dbReference type="Gene3D" id="3.40.50.1440">
    <property type="entry name" value="Tubulin/FtsZ, GTPase domain"/>
    <property type="match status" value="1"/>
</dbReference>
<dbReference type="Proteomes" id="UP000324585">
    <property type="component" value="Unassembled WGS sequence"/>
</dbReference>
<dbReference type="PRINTS" id="PR01161">
    <property type="entry name" value="TUBULIN"/>
</dbReference>
<dbReference type="InterPro" id="IPR037103">
    <property type="entry name" value="Tubulin/FtsZ-like_C"/>
</dbReference>
<keyword evidence="7" id="KW-0206">Cytoskeleton</keyword>
<dbReference type="SUPFAM" id="SSF52490">
    <property type="entry name" value="Tubulin nucleotide-binding domain-like"/>
    <property type="match status" value="1"/>
</dbReference>
<gene>
    <name evidence="11" type="ORF">FVE85_2227</name>
</gene>
<dbReference type="SMART" id="SM00865">
    <property type="entry name" value="Tubulin_C"/>
    <property type="match status" value="1"/>
</dbReference>
<dbReference type="InterPro" id="IPR018316">
    <property type="entry name" value="Tubulin/FtsZ_2-layer-sand-dom"/>
</dbReference>
<keyword evidence="6 8" id="KW-0342">GTP-binding</keyword>
<dbReference type="FunFam" id="1.10.287.600:FF:000004">
    <property type="entry name" value="Tubulin gamma chain"/>
    <property type="match status" value="1"/>
</dbReference>
<dbReference type="SUPFAM" id="SSF55307">
    <property type="entry name" value="Tubulin C-terminal domain-like"/>
    <property type="match status" value="1"/>
</dbReference>
<evidence type="ECO:0000256" key="3">
    <source>
        <dbReference type="ARBA" id="ARBA00022490"/>
    </source>
</evidence>
<evidence type="ECO:0000256" key="5">
    <source>
        <dbReference type="ARBA" id="ARBA00022741"/>
    </source>
</evidence>
<evidence type="ECO:0000256" key="4">
    <source>
        <dbReference type="ARBA" id="ARBA00022701"/>
    </source>
</evidence>
<evidence type="ECO:0000256" key="2">
    <source>
        <dbReference type="ARBA" id="ARBA00009636"/>
    </source>
</evidence>
<dbReference type="GO" id="GO:0005525">
    <property type="term" value="F:GTP binding"/>
    <property type="evidence" value="ECO:0007669"/>
    <property type="project" value="UniProtKB-UniRule"/>
</dbReference>
<comment type="subcellular location">
    <subcellularLocation>
        <location evidence="1">Cytoplasm</location>
        <location evidence="1">Cytoskeleton</location>
        <location evidence="1">Microtubule organizing center</location>
    </subcellularLocation>
</comment>
<comment type="function">
    <text evidence="8">Tubulin is the major constituent of microtubules, protein filaments consisting of alpha- and beta-tubulin heterodimers. Gamma-tubulin is a key component of the gamma-tubulin ring complex (gTuRC) which mediates microtubule nucleation. The gTuRC regulates the minus-end nucleation of alpha-beta tubulin heterodimers that grow into microtubule protafilaments, a critical step in centrosome duplication and spindle formation.</text>
</comment>
<dbReference type="PANTHER" id="PTHR11588">
    <property type="entry name" value="TUBULIN"/>
    <property type="match status" value="1"/>
</dbReference>
<dbReference type="SMART" id="SM00864">
    <property type="entry name" value="Tubulin"/>
    <property type="match status" value="1"/>
</dbReference>